<dbReference type="PRINTS" id="PR00033">
    <property type="entry name" value="HTHASNC"/>
</dbReference>
<evidence type="ECO:0000256" key="1">
    <source>
        <dbReference type="ARBA" id="ARBA00023015"/>
    </source>
</evidence>
<feature type="domain" description="HTH asnC-type" evidence="4">
    <location>
        <begin position="4"/>
        <end position="70"/>
    </location>
</feature>
<dbReference type="OrthoDB" id="9809462at2"/>
<dbReference type="PROSITE" id="PS50956">
    <property type="entry name" value="HTH_ASNC_2"/>
    <property type="match status" value="1"/>
</dbReference>
<comment type="caution">
    <text evidence="5">The sequence shown here is derived from an EMBL/GenBank/DDBJ whole genome shotgun (WGS) entry which is preliminary data.</text>
</comment>
<gene>
    <name evidence="5" type="ORF">BKL49_08300</name>
</gene>
<dbReference type="SMART" id="SM00344">
    <property type="entry name" value="HTH_ASNC"/>
    <property type="match status" value="1"/>
</dbReference>
<dbReference type="InterPro" id="IPR011008">
    <property type="entry name" value="Dimeric_a/b-barrel"/>
</dbReference>
<keyword evidence="1" id="KW-0805">Transcription regulation</keyword>
<dbReference type="STRING" id="1907939.BKL49_08300"/>
<dbReference type="SUPFAM" id="SSF54909">
    <property type="entry name" value="Dimeric alpha+beta barrel"/>
    <property type="match status" value="1"/>
</dbReference>
<keyword evidence="6" id="KW-1185">Reference proteome</keyword>
<proteinExistence type="predicted"/>
<dbReference type="InterPro" id="IPR036390">
    <property type="entry name" value="WH_DNA-bd_sf"/>
</dbReference>
<dbReference type="RefSeq" id="WP_077424442.1">
    <property type="nucleotide sequence ID" value="NZ_MLHQ01000022.1"/>
</dbReference>
<organism evidence="5 6">
    <name type="scientific">Rodentibacter myodis</name>
    <dbReference type="NCBI Taxonomy" id="1907939"/>
    <lineage>
        <taxon>Bacteria</taxon>
        <taxon>Pseudomonadati</taxon>
        <taxon>Pseudomonadota</taxon>
        <taxon>Gammaproteobacteria</taxon>
        <taxon>Pasteurellales</taxon>
        <taxon>Pasteurellaceae</taxon>
        <taxon>Rodentibacter</taxon>
    </lineage>
</organism>
<dbReference type="SUPFAM" id="SSF46785">
    <property type="entry name" value="Winged helix' DNA-binding domain"/>
    <property type="match status" value="1"/>
</dbReference>
<dbReference type="InterPro" id="IPR000485">
    <property type="entry name" value="AsnC-type_HTH_dom"/>
</dbReference>
<evidence type="ECO:0000313" key="6">
    <source>
        <dbReference type="Proteomes" id="UP000188602"/>
    </source>
</evidence>
<dbReference type="Pfam" id="PF01037">
    <property type="entry name" value="AsnC_trans_reg"/>
    <property type="match status" value="1"/>
</dbReference>
<dbReference type="GO" id="GO:0005829">
    <property type="term" value="C:cytosol"/>
    <property type="evidence" value="ECO:0007669"/>
    <property type="project" value="TreeGrafter"/>
</dbReference>
<keyword evidence="2" id="KW-0238">DNA-binding</keyword>
<dbReference type="GO" id="GO:0043200">
    <property type="term" value="P:response to amino acid"/>
    <property type="evidence" value="ECO:0007669"/>
    <property type="project" value="TreeGrafter"/>
</dbReference>
<reference evidence="5 6" key="1">
    <citation type="submission" date="2016-10" db="EMBL/GenBank/DDBJ databases">
        <title>Rodentibacter gen. nov. and new species.</title>
        <authorList>
            <person name="Christensen H."/>
        </authorList>
    </citation>
    <scope>NUCLEOTIDE SEQUENCE [LARGE SCALE GENOMIC DNA]</scope>
    <source>
        <strain evidence="5 6">Ac151</strain>
    </source>
</reference>
<dbReference type="CDD" id="cd00090">
    <property type="entry name" value="HTH_ARSR"/>
    <property type="match status" value="1"/>
</dbReference>
<dbReference type="Pfam" id="PF13412">
    <property type="entry name" value="HTH_24"/>
    <property type="match status" value="1"/>
</dbReference>
<dbReference type="InterPro" id="IPR036388">
    <property type="entry name" value="WH-like_DNA-bd_sf"/>
</dbReference>
<dbReference type="InterPro" id="IPR019888">
    <property type="entry name" value="Tscrpt_reg_AsnC-like"/>
</dbReference>
<sequence length="142" mass="16104">MSLLDKTDQELLSLLRENARYPIAFLAQKLKVSRATVTNRIARLEKEGIILGYRVELHSTVKTQRIKAWTMVIVDGGATAEVVQTLRGEPCINAIYDTNGRWDILVELIAPSLEELGQALERIRSIKAIHTSETHIHLKRYV</sequence>
<evidence type="ECO:0000259" key="4">
    <source>
        <dbReference type="PROSITE" id="PS50956"/>
    </source>
</evidence>
<dbReference type="Gene3D" id="1.10.10.10">
    <property type="entry name" value="Winged helix-like DNA-binding domain superfamily/Winged helix DNA-binding domain"/>
    <property type="match status" value="1"/>
</dbReference>
<dbReference type="PANTHER" id="PTHR30154">
    <property type="entry name" value="LEUCINE-RESPONSIVE REGULATORY PROTEIN"/>
    <property type="match status" value="1"/>
</dbReference>
<protein>
    <submittedName>
        <fullName evidence="5">AsnC family transcriptional regulator</fullName>
    </submittedName>
</protein>
<evidence type="ECO:0000313" key="5">
    <source>
        <dbReference type="EMBL" id="OOF57701.1"/>
    </source>
</evidence>
<dbReference type="GO" id="GO:0006355">
    <property type="term" value="P:regulation of DNA-templated transcription"/>
    <property type="evidence" value="ECO:0007669"/>
    <property type="project" value="UniProtKB-ARBA"/>
</dbReference>
<dbReference type="PANTHER" id="PTHR30154:SF34">
    <property type="entry name" value="TRANSCRIPTIONAL REGULATOR AZLB"/>
    <property type="match status" value="1"/>
</dbReference>
<dbReference type="Proteomes" id="UP000188602">
    <property type="component" value="Unassembled WGS sequence"/>
</dbReference>
<dbReference type="GO" id="GO:0043565">
    <property type="term" value="F:sequence-specific DNA binding"/>
    <property type="evidence" value="ECO:0007669"/>
    <property type="project" value="InterPro"/>
</dbReference>
<dbReference type="EMBL" id="MLHQ01000022">
    <property type="protein sequence ID" value="OOF57701.1"/>
    <property type="molecule type" value="Genomic_DNA"/>
</dbReference>
<dbReference type="InterPro" id="IPR011991">
    <property type="entry name" value="ArsR-like_HTH"/>
</dbReference>
<evidence type="ECO:0000256" key="2">
    <source>
        <dbReference type="ARBA" id="ARBA00023125"/>
    </source>
</evidence>
<dbReference type="AlphaFoldDB" id="A0A1V3JLP5"/>
<accession>A0A1V3JLP5</accession>
<dbReference type="InterPro" id="IPR019887">
    <property type="entry name" value="Tscrpt_reg_AsnC/Lrp_C"/>
</dbReference>
<name>A0A1V3JLP5_9PAST</name>
<evidence type="ECO:0000256" key="3">
    <source>
        <dbReference type="ARBA" id="ARBA00023163"/>
    </source>
</evidence>
<keyword evidence="3" id="KW-0804">Transcription</keyword>
<dbReference type="Gene3D" id="3.30.70.920">
    <property type="match status" value="1"/>
</dbReference>